<evidence type="ECO:0000256" key="2">
    <source>
        <dbReference type="SAM" id="SignalP"/>
    </source>
</evidence>
<protein>
    <recommendedName>
        <fullName evidence="5">Secreted protein</fullName>
    </recommendedName>
</protein>
<keyword evidence="2" id="KW-0732">Signal</keyword>
<evidence type="ECO:0008006" key="5">
    <source>
        <dbReference type="Google" id="ProtNLM"/>
    </source>
</evidence>
<feature type="signal peptide" evidence="2">
    <location>
        <begin position="1"/>
        <end position="19"/>
    </location>
</feature>
<evidence type="ECO:0000256" key="1">
    <source>
        <dbReference type="SAM" id="Coils"/>
    </source>
</evidence>
<dbReference type="RefSeq" id="XP_062765133.1">
    <property type="nucleotide sequence ID" value="XM_062913642.1"/>
</dbReference>
<accession>A0ABR0HBC6</accession>
<organism evidence="3 4">
    <name type="scientific">Podospora pseudopauciseta</name>
    <dbReference type="NCBI Taxonomy" id="2093780"/>
    <lineage>
        <taxon>Eukaryota</taxon>
        <taxon>Fungi</taxon>
        <taxon>Dikarya</taxon>
        <taxon>Ascomycota</taxon>
        <taxon>Pezizomycotina</taxon>
        <taxon>Sordariomycetes</taxon>
        <taxon>Sordariomycetidae</taxon>
        <taxon>Sordariales</taxon>
        <taxon>Podosporaceae</taxon>
        <taxon>Podospora</taxon>
    </lineage>
</organism>
<dbReference type="GeneID" id="87933985"/>
<dbReference type="Proteomes" id="UP001326199">
    <property type="component" value="Unassembled WGS sequence"/>
</dbReference>
<name>A0ABR0HBC6_9PEZI</name>
<feature type="chain" id="PRO_5046301345" description="Secreted protein" evidence="2">
    <location>
        <begin position="20"/>
        <end position="143"/>
    </location>
</feature>
<feature type="coiled-coil region" evidence="1">
    <location>
        <begin position="113"/>
        <end position="140"/>
    </location>
</feature>
<reference evidence="3 4" key="1">
    <citation type="journal article" date="2023" name="bioRxiv">
        <title>High-quality genome assemblies of four members of thePodospora anserinaspecies complex.</title>
        <authorList>
            <person name="Ament-Velasquez S.L."/>
            <person name="Vogan A.A."/>
            <person name="Wallerman O."/>
            <person name="Hartmann F."/>
            <person name="Gautier V."/>
            <person name="Silar P."/>
            <person name="Giraud T."/>
            <person name="Johannesson H."/>
        </authorList>
    </citation>
    <scope>NUCLEOTIDE SEQUENCE [LARGE SCALE GENOMIC DNA]</scope>
    <source>
        <strain evidence="3 4">CBS 411.78</strain>
    </source>
</reference>
<evidence type="ECO:0000313" key="3">
    <source>
        <dbReference type="EMBL" id="KAK4665167.1"/>
    </source>
</evidence>
<comment type="caution">
    <text evidence="3">The sequence shown here is derived from an EMBL/GenBank/DDBJ whole genome shotgun (WGS) entry which is preliminary data.</text>
</comment>
<dbReference type="EMBL" id="JAFFHB010000006">
    <property type="protein sequence ID" value="KAK4665167.1"/>
    <property type="molecule type" value="Genomic_DNA"/>
</dbReference>
<proteinExistence type="predicted"/>
<sequence length="143" mass="15776">MSGLEPLVAFSLACAVCQAVSFAGETFRVCRNLCSTGSAVESTGTQCLTRLCADLQKHCTPISGPLTREQQRLLDVAQTTIDAATKLERETTKIYRSLPRSKVLATLTWAARCGIYKCRIERLEKTMAEAQRNLETRLLVSMC</sequence>
<keyword evidence="1" id="KW-0175">Coiled coil</keyword>
<gene>
    <name evidence="3" type="ORF">QC763_510630</name>
</gene>
<evidence type="ECO:0000313" key="4">
    <source>
        <dbReference type="Proteomes" id="UP001326199"/>
    </source>
</evidence>
<keyword evidence="4" id="KW-1185">Reference proteome</keyword>